<evidence type="ECO:0000313" key="1">
    <source>
        <dbReference type="EMBL" id="KAJ1152064.1"/>
    </source>
</evidence>
<evidence type="ECO:0000313" key="2">
    <source>
        <dbReference type="Proteomes" id="UP001066276"/>
    </source>
</evidence>
<sequence length="154" mass="17746">MVVYGSRTEIVMKGLQSGLGCARYPPSVTRRHWHEWVGAPYVYARRQAILVQGHHEKHAVPPLSAYCVTCAFLHYSLPFLGEALIHLRSLFTIQSVFSWSSCCCQFVAWEEGNRTTRHPVISTDVQPEPLPPPGQEERYNRQTHFKCWIHMRTP</sequence>
<accession>A0AAV7RIH2</accession>
<reference evidence="1" key="1">
    <citation type="journal article" date="2022" name="bioRxiv">
        <title>Sequencing and chromosome-scale assembly of the giantPleurodeles waltlgenome.</title>
        <authorList>
            <person name="Brown T."/>
            <person name="Elewa A."/>
            <person name="Iarovenko S."/>
            <person name="Subramanian E."/>
            <person name="Araus A.J."/>
            <person name="Petzold A."/>
            <person name="Susuki M."/>
            <person name="Suzuki K.-i.T."/>
            <person name="Hayashi T."/>
            <person name="Toyoda A."/>
            <person name="Oliveira C."/>
            <person name="Osipova E."/>
            <person name="Leigh N.D."/>
            <person name="Simon A."/>
            <person name="Yun M.H."/>
        </authorList>
    </citation>
    <scope>NUCLEOTIDE SEQUENCE</scope>
    <source>
        <strain evidence="1">20211129_DDA</strain>
        <tissue evidence="1">Liver</tissue>
    </source>
</reference>
<gene>
    <name evidence="1" type="ORF">NDU88_004842</name>
</gene>
<comment type="caution">
    <text evidence="1">The sequence shown here is derived from an EMBL/GenBank/DDBJ whole genome shotgun (WGS) entry which is preliminary data.</text>
</comment>
<dbReference type="Proteomes" id="UP001066276">
    <property type="component" value="Chromosome 5"/>
</dbReference>
<protein>
    <submittedName>
        <fullName evidence="1">Uncharacterized protein</fullName>
    </submittedName>
</protein>
<proteinExistence type="predicted"/>
<keyword evidence="2" id="KW-1185">Reference proteome</keyword>
<dbReference type="AlphaFoldDB" id="A0AAV7RIH2"/>
<dbReference type="EMBL" id="JANPWB010000009">
    <property type="protein sequence ID" value="KAJ1152064.1"/>
    <property type="molecule type" value="Genomic_DNA"/>
</dbReference>
<name>A0AAV7RIH2_PLEWA</name>
<organism evidence="1 2">
    <name type="scientific">Pleurodeles waltl</name>
    <name type="common">Iberian ribbed newt</name>
    <dbReference type="NCBI Taxonomy" id="8319"/>
    <lineage>
        <taxon>Eukaryota</taxon>
        <taxon>Metazoa</taxon>
        <taxon>Chordata</taxon>
        <taxon>Craniata</taxon>
        <taxon>Vertebrata</taxon>
        <taxon>Euteleostomi</taxon>
        <taxon>Amphibia</taxon>
        <taxon>Batrachia</taxon>
        <taxon>Caudata</taxon>
        <taxon>Salamandroidea</taxon>
        <taxon>Salamandridae</taxon>
        <taxon>Pleurodelinae</taxon>
        <taxon>Pleurodeles</taxon>
    </lineage>
</organism>